<dbReference type="Gene3D" id="2.30.30.100">
    <property type="match status" value="1"/>
</dbReference>
<accession>A0A485M6S6</accession>
<dbReference type="CDD" id="cd01716">
    <property type="entry name" value="Hfq"/>
    <property type="match status" value="1"/>
</dbReference>
<dbReference type="NCBIfam" id="TIGR02383">
    <property type="entry name" value="Hfq"/>
    <property type="match status" value="1"/>
</dbReference>
<dbReference type="SUPFAM" id="SSF50182">
    <property type="entry name" value="Sm-like ribonucleoproteins"/>
    <property type="match status" value="1"/>
</dbReference>
<keyword evidence="2" id="KW-0346">Stress response</keyword>
<dbReference type="AlphaFoldDB" id="A0A485M6S6"/>
<proteinExistence type="predicted"/>
<dbReference type="InterPro" id="IPR010920">
    <property type="entry name" value="LSM_dom_sf"/>
</dbReference>
<dbReference type="GO" id="GO:0003723">
    <property type="term" value="F:RNA binding"/>
    <property type="evidence" value="ECO:0007669"/>
    <property type="project" value="UniProtKB-KW"/>
</dbReference>
<gene>
    <name evidence="4" type="primary">hfq</name>
    <name evidence="4" type="ORF">SCFA_870012</name>
</gene>
<dbReference type="PANTHER" id="PTHR34772:SF1">
    <property type="entry name" value="RNA-BINDING PROTEIN HFQ"/>
    <property type="match status" value="1"/>
</dbReference>
<keyword evidence="1" id="KW-0694">RNA-binding</keyword>
<evidence type="ECO:0000256" key="2">
    <source>
        <dbReference type="ARBA" id="ARBA00023016"/>
    </source>
</evidence>
<dbReference type="GO" id="GO:0006355">
    <property type="term" value="P:regulation of DNA-templated transcription"/>
    <property type="evidence" value="ECO:0007669"/>
    <property type="project" value="InterPro"/>
</dbReference>
<protein>
    <submittedName>
        <fullName evidence="4">RNA-binding protein Hfq</fullName>
    </submittedName>
</protein>
<evidence type="ECO:0000259" key="3">
    <source>
        <dbReference type="PROSITE" id="PS52002"/>
    </source>
</evidence>
<dbReference type="EMBL" id="CAADRM010000155">
    <property type="protein sequence ID" value="VFU18625.1"/>
    <property type="molecule type" value="Genomic_DNA"/>
</dbReference>
<dbReference type="PROSITE" id="PS52002">
    <property type="entry name" value="SM"/>
    <property type="match status" value="1"/>
</dbReference>
<organism evidence="4">
    <name type="scientific">anaerobic digester metagenome</name>
    <dbReference type="NCBI Taxonomy" id="1263854"/>
    <lineage>
        <taxon>unclassified sequences</taxon>
        <taxon>metagenomes</taxon>
        <taxon>ecological metagenomes</taxon>
    </lineage>
</organism>
<reference evidence="4" key="1">
    <citation type="submission" date="2019-03" db="EMBL/GenBank/DDBJ databases">
        <authorList>
            <person name="Hao L."/>
        </authorList>
    </citation>
    <scope>NUCLEOTIDE SEQUENCE</scope>
</reference>
<dbReference type="InterPro" id="IPR005001">
    <property type="entry name" value="Hfq"/>
</dbReference>
<dbReference type="GO" id="GO:0043487">
    <property type="term" value="P:regulation of RNA stability"/>
    <property type="evidence" value="ECO:0007669"/>
    <property type="project" value="TreeGrafter"/>
</dbReference>
<evidence type="ECO:0000313" key="4">
    <source>
        <dbReference type="EMBL" id="VFU18625.1"/>
    </source>
</evidence>
<evidence type="ECO:0000256" key="1">
    <source>
        <dbReference type="ARBA" id="ARBA00022884"/>
    </source>
</evidence>
<feature type="domain" description="Sm" evidence="3">
    <location>
        <begin position="10"/>
        <end position="69"/>
    </location>
</feature>
<dbReference type="PANTHER" id="PTHR34772">
    <property type="entry name" value="RNA-BINDING PROTEIN HFQ"/>
    <property type="match status" value="1"/>
</dbReference>
<name>A0A485M6S6_9ZZZZ</name>
<dbReference type="InterPro" id="IPR047575">
    <property type="entry name" value="Sm"/>
</dbReference>
<dbReference type="GO" id="GO:0005829">
    <property type="term" value="C:cytosol"/>
    <property type="evidence" value="ECO:0007669"/>
    <property type="project" value="TreeGrafter"/>
</dbReference>
<sequence length="78" mass="8808">MGKVVFNVQDQFLNQARKERVPIVVTLVDKDKVEGFVKSFDPFCILIQTDKPILIYKHAVASIEPSETNSKLKDFLAG</sequence>
<dbReference type="Pfam" id="PF17209">
    <property type="entry name" value="Hfq"/>
    <property type="match status" value="1"/>
</dbReference>
<dbReference type="GO" id="GO:0045974">
    <property type="term" value="P:regulation of translation, ncRNA-mediated"/>
    <property type="evidence" value="ECO:0007669"/>
    <property type="project" value="TreeGrafter"/>
</dbReference>